<evidence type="ECO:0000256" key="1">
    <source>
        <dbReference type="SAM" id="MobiDB-lite"/>
    </source>
</evidence>
<accession>A0ABU4VMF9</accession>
<sequence length="482" mass="50749">MHGSGAAARSATGRDPAAARPRPAHRRSLAGERRTPPPGRRRRPAPGRLLLLALAALPLAAPSVAGADGAPLDRPGPAISATALLHCSPGIEDARRSPVLLVPGTGATPALNYSWSWEPLLTQRGVPWCDLTAPRNGEDDVQTTGELLVDAIRRVHEKSGRRVSILGHSQGGMVARWALRFFPDTRAKVDDVIALAPPNHGSTRLSTALCAKQGCSPAMFQQTSDSQFIAALNAGAETFAGVSYTNVYSAHDDVVTPDDGPAPSSALRTGAGMVTNLPTQLLCPKDESDHLELGVTSPVSYAAAYDALDHPGPADPARIDRAVCDLTSQPGIDIAKLQTMIDPLLDALGMSRATVAAANGAVAAGSAEMRVRQEPPIRCYATAAGCPGQAMTRGDREDDGMVAAGRACRSTRRASVPLPRTWRRATVRVTRGAATVRRRRGRLHAELTLGGSRAVVRVVARGTTAGGDVRRWSTRLRICASR</sequence>
<dbReference type="SUPFAM" id="SSF53474">
    <property type="entry name" value="alpha/beta-Hydrolases"/>
    <property type="match status" value="1"/>
</dbReference>
<name>A0ABU4VMF9_9ACTN</name>
<dbReference type="InterPro" id="IPR002918">
    <property type="entry name" value="Lipase_EstA/Esterase_EstB"/>
</dbReference>
<dbReference type="Proteomes" id="UP001277761">
    <property type="component" value="Unassembled WGS sequence"/>
</dbReference>
<comment type="caution">
    <text evidence="2">The sequence shown here is derived from an EMBL/GenBank/DDBJ whole genome shotgun (WGS) entry which is preliminary data.</text>
</comment>
<dbReference type="GO" id="GO:0016787">
    <property type="term" value="F:hydrolase activity"/>
    <property type="evidence" value="ECO:0007669"/>
    <property type="project" value="UniProtKB-KW"/>
</dbReference>
<keyword evidence="2" id="KW-0378">Hydrolase</keyword>
<gene>
    <name evidence="2" type="ORF">SK069_11040</name>
</gene>
<evidence type="ECO:0000313" key="2">
    <source>
        <dbReference type="EMBL" id="MDX8152131.1"/>
    </source>
</evidence>
<dbReference type="Gene3D" id="3.40.50.1820">
    <property type="entry name" value="alpha/beta hydrolase"/>
    <property type="match status" value="1"/>
</dbReference>
<dbReference type="RefSeq" id="WP_319954286.1">
    <property type="nucleotide sequence ID" value="NZ_JAXAVX010000004.1"/>
</dbReference>
<evidence type="ECO:0000313" key="3">
    <source>
        <dbReference type="Proteomes" id="UP001277761"/>
    </source>
</evidence>
<dbReference type="Pfam" id="PF01674">
    <property type="entry name" value="Lipase_2"/>
    <property type="match status" value="1"/>
</dbReference>
<dbReference type="InterPro" id="IPR053228">
    <property type="entry name" value="Stereospecific_Lipase"/>
</dbReference>
<keyword evidence="3" id="KW-1185">Reference proteome</keyword>
<dbReference type="InterPro" id="IPR029058">
    <property type="entry name" value="AB_hydrolase_fold"/>
</dbReference>
<dbReference type="PANTHER" id="PTHR37574:SF1">
    <property type="entry name" value="LIPASE B"/>
    <property type="match status" value="1"/>
</dbReference>
<proteinExistence type="predicted"/>
<feature type="compositionally biased region" description="Low complexity" evidence="1">
    <location>
        <begin position="1"/>
        <end position="21"/>
    </location>
</feature>
<feature type="region of interest" description="Disordered" evidence="1">
    <location>
        <begin position="1"/>
        <end position="44"/>
    </location>
</feature>
<dbReference type="EMBL" id="JAXAVX010000004">
    <property type="protein sequence ID" value="MDX8152131.1"/>
    <property type="molecule type" value="Genomic_DNA"/>
</dbReference>
<dbReference type="PANTHER" id="PTHR37574">
    <property type="entry name" value="LIPASE B"/>
    <property type="match status" value="1"/>
</dbReference>
<protein>
    <submittedName>
        <fullName evidence="2">Alpha/beta fold hydrolase</fullName>
    </submittedName>
</protein>
<organism evidence="2 3">
    <name type="scientific">Patulibacter brassicae</name>
    <dbReference type="NCBI Taxonomy" id="1705717"/>
    <lineage>
        <taxon>Bacteria</taxon>
        <taxon>Bacillati</taxon>
        <taxon>Actinomycetota</taxon>
        <taxon>Thermoleophilia</taxon>
        <taxon>Solirubrobacterales</taxon>
        <taxon>Patulibacteraceae</taxon>
        <taxon>Patulibacter</taxon>
    </lineage>
</organism>
<reference evidence="2 3" key="1">
    <citation type="submission" date="2023-11" db="EMBL/GenBank/DDBJ databases">
        <authorList>
            <person name="Xu M."/>
            <person name="Jiang T."/>
        </authorList>
    </citation>
    <scope>NUCLEOTIDE SEQUENCE [LARGE SCALE GENOMIC DNA]</scope>
    <source>
        <strain evidence="2 3">SD</strain>
    </source>
</reference>